<accession>A0AAF3ENB8</accession>
<keyword evidence="3" id="KW-1185">Reference proteome</keyword>
<evidence type="ECO:0000256" key="1">
    <source>
        <dbReference type="SAM" id="MobiDB-lite"/>
    </source>
</evidence>
<dbReference type="InterPro" id="IPR058519">
    <property type="entry name" value="DUF8206"/>
</dbReference>
<evidence type="ECO:0000259" key="2">
    <source>
        <dbReference type="Pfam" id="PF26633"/>
    </source>
</evidence>
<feature type="region of interest" description="Disordered" evidence="1">
    <location>
        <begin position="123"/>
        <end position="143"/>
    </location>
</feature>
<dbReference type="Pfam" id="PF26633">
    <property type="entry name" value="DUF8206"/>
    <property type="match status" value="1"/>
</dbReference>
<dbReference type="PANTHER" id="PTHR32046">
    <property type="entry name" value="G DOMAIN-CONTAINING PROTEIN"/>
    <property type="match status" value="1"/>
</dbReference>
<name>A0AAF3ENB8_9BILA</name>
<dbReference type="Proteomes" id="UP000887575">
    <property type="component" value="Unassembled WGS sequence"/>
</dbReference>
<protein>
    <recommendedName>
        <fullName evidence="2">DUF8206 domain-containing protein</fullName>
    </recommendedName>
</protein>
<feature type="compositionally biased region" description="Polar residues" evidence="1">
    <location>
        <begin position="1"/>
        <end position="21"/>
    </location>
</feature>
<evidence type="ECO:0000313" key="4">
    <source>
        <dbReference type="WBParaSite" id="MBELARI_LOCUS15426"/>
    </source>
</evidence>
<feature type="compositionally biased region" description="Polar residues" evidence="1">
    <location>
        <begin position="39"/>
        <end position="49"/>
    </location>
</feature>
<dbReference type="PANTHER" id="PTHR32046:SF11">
    <property type="entry name" value="IMMUNE-ASSOCIATED NUCLEOTIDE-BINDING PROTEIN 10-LIKE"/>
    <property type="match status" value="1"/>
</dbReference>
<sequence>MASRLPSSNDAQDGATSQFPHTSPVPMETDDIELEAPTLAQQQNHPQNFMNPREATIEPIAADIYEDNDPRKLFGTSQLPLEREFEEQVSAVSAAKPVSSFISSNTPFHECETNVKQLVKRFENADESEREKGNGSVAKLKEDSPMTSIDLSLPAQRCSSRNLQQLDWQKEELMQAENNVEELRRLAMIRVTSMEILRLSKPQTVCRSQKCARYERIDGKEALIYRVCHKDCYLDENGKLDGCAVFLGSSSTLVGVCTECSCHIYDHERIPYEQRITTKSLDNPQKLASETNAAEMKKSSIRKFERLINGYQKESNYILFAMATFSVFLAENGITQKTNLFEQHLQKLIVAEEKKMKSVTGVDADEFNRLLELSVTYEDICKQFVHQRDSVKISLDELQEIRQKLFSLPLNGAMIAQIFDIHVETNHQDYEATVTRCEKSMFQKIRGGVKKLFSIFGGSTK</sequence>
<evidence type="ECO:0000313" key="3">
    <source>
        <dbReference type="Proteomes" id="UP000887575"/>
    </source>
</evidence>
<dbReference type="WBParaSite" id="MBELARI_LOCUS15426">
    <property type="protein sequence ID" value="MBELARI_LOCUS15426"/>
    <property type="gene ID" value="MBELARI_LOCUS15426"/>
</dbReference>
<feature type="region of interest" description="Disordered" evidence="1">
    <location>
        <begin position="1"/>
        <end position="49"/>
    </location>
</feature>
<reference evidence="4" key="1">
    <citation type="submission" date="2024-02" db="UniProtKB">
        <authorList>
            <consortium name="WormBaseParasite"/>
        </authorList>
    </citation>
    <scope>IDENTIFICATION</scope>
</reference>
<dbReference type="AlphaFoldDB" id="A0AAF3ENB8"/>
<organism evidence="3 4">
    <name type="scientific">Mesorhabditis belari</name>
    <dbReference type="NCBI Taxonomy" id="2138241"/>
    <lineage>
        <taxon>Eukaryota</taxon>
        <taxon>Metazoa</taxon>
        <taxon>Ecdysozoa</taxon>
        <taxon>Nematoda</taxon>
        <taxon>Chromadorea</taxon>
        <taxon>Rhabditida</taxon>
        <taxon>Rhabditina</taxon>
        <taxon>Rhabditomorpha</taxon>
        <taxon>Rhabditoidea</taxon>
        <taxon>Rhabditidae</taxon>
        <taxon>Mesorhabditinae</taxon>
        <taxon>Mesorhabditis</taxon>
    </lineage>
</organism>
<proteinExistence type="predicted"/>
<feature type="domain" description="DUF8206" evidence="2">
    <location>
        <begin position="199"/>
        <end position="273"/>
    </location>
</feature>